<dbReference type="PANTHER" id="PTHR32183:SF6">
    <property type="entry name" value="CYSTEINE SULFINATE DESULFINASE_CYSTEINE DESULFURASE AND RELATED ENZYMES"/>
    <property type="match status" value="1"/>
</dbReference>
<evidence type="ECO:0000313" key="5">
    <source>
        <dbReference type="EMBL" id="MFD2187168.1"/>
    </source>
</evidence>
<dbReference type="InterPro" id="IPR029063">
    <property type="entry name" value="SAM-dependent_MTases_sf"/>
</dbReference>
<keyword evidence="1" id="KW-0597">Phosphoprotein</keyword>
<dbReference type="PANTHER" id="PTHR32183">
    <property type="match status" value="1"/>
</dbReference>
<keyword evidence="2 5" id="KW-0489">Methyltransferase</keyword>
<evidence type="ECO:0000256" key="1">
    <source>
        <dbReference type="ARBA" id="ARBA00022553"/>
    </source>
</evidence>
<sequence>MNLDQEYWKYRYQNRQTDWDIGFASPALTNYFDQLPDRNIKILIPGCGNAYEAEYLFNKGFTNIYILDLVESVLSKFNKRVPKFPSENLIHGDFFSYHDKFDLIVEQTFFCALPINRRSEYCNKISNLLLPNGKLVGLLFDTNFNHDGPPFGGKKKEYESLFSNFFKIKTLEKCYNSIDARMGNELFFIFENR</sequence>
<dbReference type="EMBL" id="JBHUHY010000007">
    <property type="protein sequence ID" value="MFD2187168.1"/>
    <property type="molecule type" value="Genomic_DNA"/>
</dbReference>
<dbReference type="Proteomes" id="UP001597344">
    <property type="component" value="Unassembled WGS sequence"/>
</dbReference>
<dbReference type="Pfam" id="PF05724">
    <property type="entry name" value="TPMT"/>
    <property type="match status" value="1"/>
</dbReference>
<keyword evidence="3" id="KW-0808">Transferase</keyword>
<keyword evidence="4" id="KW-0949">S-adenosyl-L-methionine</keyword>
<dbReference type="GO" id="GO:0032259">
    <property type="term" value="P:methylation"/>
    <property type="evidence" value="ECO:0007669"/>
    <property type="project" value="UniProtKB-KW"/>
</dbReference>
<name>A0ABW5AW31_9FLAO</name>
<dbReference type="GO" id="GO:0008168">
    <property type="term" value="F:methyltransferase activity"/>
    <property type="evidence" value="ECO:0007669"/>
    <property type="project" value="UniProtKB-KW"/>
</dbReference>
<accession>A0ABW5AW31</accession>
<evidence type="ECO:0000256" key="3">
    <source>
        <dbReference type="ARBA" id="ARBA00022679"/>
    </source>
</evidence>
<evidence type="ECO:0000256" key="2">
    <source>
        <dbReference type="ARBA" id="ARBA00022603"/>
    </source>
</evidence>
<comment type="caution">
    <text evidence="5">The sequence shown here is derived from an EMBL/GenBank/DDBJ whole genome shotgun (WGS) entry which is preliminary data.</text>
</comment>
<reference evidence="6" key="1">
    <citation type="journal article" date="2019" name="Int. J. Syst. Evol. Microbiol.">
        <title>The Global Catalogue of Microorganisms (GCM) 10K type strain sequencing project: providing services to taxonomists for standard genome sequencing and annotation.</title>
        <authorList>
            <consortium name="The Broad Institute Genomics Platform"/>
            <consortium name="The Broad Institute Genome Sequencing Center for Infectious Disease"/>
            <person name="Wu L."/>
            <person name="Ma J."/>
        </authorList>
    </citation>
    <scope>NUCLEOTIDE SEQUENCE [LARGE SCALE GENOMIC DNA]</scope>
    <source>
        <strain evidence="6">DT92</strain>
    </source>
</reference>
<dbReference type="InterPro" id="IPR008854">
    <property type="entry name" value="TPMT"/>
</dbReference>
<dbReference type="RefSeq" id="WP_378320162.1">
    <property type="nucleotide sequence ID" value="NZ_JBHUHY010000007.1"/>
</dbReference>
<dbReference type="PROSITE" id="PS51585">
    <property type="entry name" value="SAM_MT_TPMT"/>
    <property type="match status" value="1"/>
</dbReference>
<evidence type="ECO:0000313" key="6">
    <source>
        <dbReference type="Proteomes" id="UP001597344"/>
    </source>
</evidence>
<dbReference type="Gene3D" id="3.40.50.150">
    <property type="entry name" value="Vaccinia Virus protein VP39"/>
    <property type="match status" value="1"/>
</dbReference>
<proteinExistence type="predicted"/>
<dbReference type="SUPFAM" id="SSF53335">
    <property type="entry name" value="S-adenosyl-L-methionine-dependent methyltransferases"/>
    <property type="match status" value="1"/>
</dbReference>
<keyword evidence="6" id="KW-1185">Reference proteome</keyword>
<evidence type="ECO:0000256" key="4">
    <source>
        <dbReference type="ARBA" id="ARBA00022691"/>
    </source>
</evidence>
<dbReference type="CDD" id="cd02440">
    <property type="entry name" value="AdoMet_MTases"/>
    <property type="match status" value="1"/>
</dbReference>
<organism evidence="5 6">
    <name type="scientific">Aquimarina celericrescens</name>
    <dbReference type="NCBI Taxonomy" id="1964542"/>
    <lineage>
        <taxon>Bacteria</taxon>
        <taxon>Pseudomonadati</taxon>
        <taxon>Bacteroidota</taxon>
        <taxon>Flavobacteriia</taxon>
        <taxon>Flavobacteriales</taxon>
        <taxon>Flavobacteriaceae</taxon>
        <taxon>Aquimarina</taxon>
    </lineage>
</organism>
<protein>
    <submittedName>
        <fullName evidence="5">Methyltransferase domain-containing protein</fullName>
    </submittedName>
</protein>
<gene>
    <name evidence="5" type="ORF">ACFSJT_10250</name>
</gene>